<dbReference type="PANTHER" id="PTHR23513">
    <property type="entry name" value="INTEGRAL MEMBRANE EFFLUX PROTEIN-RELATED"/>
    <property type="match status" value="1"/>
</dbReference>
<sequence>MWHHRGFRRLWAAATVDACGTWLLVMAVPVQVYAVTGSATSTGLALAVQALPAVLIGPWAGALTDRWPRRVVLVGANVAAALGVSILLVATSADRVGYVYLALAVENLAACFLRPALQAAIPAVVTDPADRASANALLATSHSALRICAPLAGTYLTAAGWFGAVVVVDVVSYLAAAAIIAGLPLPATTRPAGGALGRPDNPRPGAGTLDRPAGPHPGGTRLVDELRQGWRLVVHSRILAGLLAGSWLYWTANAALTALLVPFVVHRLDSSGQAVGYLVTGLGVGYLCGSAVSRTVLLRSPARTQLTISYALVGVCFLIMFSTSSLLVAVVAVTAAGLPGAVAGVATTHHVQNASPPWGRARVSATFMTSDATAAVIGALAAPALVAIAGLPTALITLSAAVLLAAATAAFLLPAESGPPT</sequence>
<feature type="transmembrane region" description="Helical" evidence="7">
    <location>
        <begin position="44"/>
        <end position="64"/>
    </location>
</feature>
<dbReference type="EMBL" id="BOML01000065">
    <property type="protein sequence ID" value="GIE06603.1"/>
    <property type="molecule type" value="Genomic_DNA"/>
</dbReference>
<dbReference type="PANTHER" id="PTHR23513:SF11">
    <property type="entry name" value="STAPHYLOFERRIN A TRANSPORTER"/>
    <property type="match status" value="1"/>
</dbReference>
<evidence type="ECO:0000256" key="1">
    <source>
        <dbReference type="ARBA" id="ARBA00004651"/>
    </source>
</evidence>
<name>A0ABQ3Z9U1_9ACTN</name>
<evidence type="ECO:0000256" key="5">
    <source>
        <dbReference type="ARBA" id="ARBA00023136"/>
    </source>
</evidence>
<feature type="transmembrane region" description="Helical" evidence="7">
    <location>
        <begin position="71"/>
        <end position="93"/>
    </location>
</feature>
<dbReference type="Pfam" id="PF07690">
    <property type="entry name" value="MFS_1"/>
    <property type="match status" value="1"/>
</dbReference>
<protein>
    <recommendedName>
        <fullName evidence="8">Major facilitator superfamily (MFS) profile domain-containing protein</fullName>
    </recommendedName>
</protein>
<keyword evidence="4 7" id="KW-1133">Transmembrane helix</keyword>
<reference evidence="9 10" key="1">
    <citation type="submission" date="2021-01" db="EMBL/GenBank/DDBJ databases">
        <title>Whole genome shotgun sequence of Actinoplanes durhamensis NBRC 14914.</title>
        <authorList>
            <person name="Komaki H."/>
            <person name="Tamura T."/>
        </authorList>
    </citation>
    <scope>NUCLEOTIDE SEQUENCE [LARGE SCALE GENOMIC DNA]</scope>
    <source>
        <strain evidence="9 10">NBRC 14914</strain>
    </source>
</reference>
<feature type="domain" description="Major facilitator superfamily (MFS) profile" evidence="8">
    <location>
        <begin position="1"/>
        <end position="417"/>
    </location>
</feature>
<dbReference type="SUPFAM" id="SSF103473">
    <property type="entry name" value="MFS general substrate transporter"/>
    <property type="match status" value="1"/>
</dbReference>
<dbReference type="InterPro" id="IPR036259">
    <property type="entry name" value="MFS_trans_sf"/>
</dbReference>
<dbReference type="Proteomes" id="UP000637628">
    <property type="component" value="Unassembled WGS sequence"/>
</dbReference>
<dbReference type="PROSITE" id="PS50850">
    <property type="entry name" value="MFS"/>
    <property type="match status" value="1"/>
</dbReference>
<dbReference type="Gene3D" id="1.20.1250.20">
    <property type="entry name" value="MFS general substrate transporter like domains"/>
    <property type="match status" value="1"/>
</dbReference>
<feature type="transmembrane region" description="Helical" evidence="7">
    <location>
        <begin position="274"/>
        <end position="292"/>
    </location>
</feature>
<evidence type="ECO:0000256" key="4">
    <source>
        <dbReference type="ARBA" id="ARBA00022989"/>
    </source>
</evidence>
<feature type="transmembrane region" description="Helical" evidence="7">
    <location>
        <begin position="247"/>
        <end position="268"/>
    </location>
</feature>
<keyword evidence="3 7" id="KW-0812">Transmembrane</keyword>
<dbReference type="InterPro" id="IPR011701">
    <property type="entry name" value="MFS"/>
</dbReference>
<evidence type="ECO:0000259" key="8">
    <source>
        <dbReference type="PROSITE" id="PS50850"/>
    </source>
</evidence>
<evidence type="ECO:0000313" key="9">
    <source>
        <dbReference type="EMBL" id="GIE06603.1"/>
    </source>
</evidence>
<gene>
    <name evidence="9" type="ORF">Adu01nite_79530</name>
</gene>
<dbReference type="RefSeq" id="WP_203734463.1">
    <property type="nucleotide sequence ID" value="NZ_BOML01000065.1"/>
</dbReference>
<accession>A0ABQ3Z9U1</accession>
<comment type="subcellular location">
    <subcellularLocation>
        <location evidence="1">Cell membrane</location>
        <topology evidence="1">Multi-pass membrane protein</topology>
    </subcellularLocation>
</comment>
<evidence type="ECO:0000256" key="2">
    <source>
        <dbReference type="ARBA" id="ARBA00022475"/>
    </source>
</evidence>
<feature type="transmembrane region" description="Helical" evidence="7">
    <location>
        <begin position="161"/>
        <end position="183"/>
    </location>
</feature>
<feature type="transmembrane region" description="Helical" evidence="7">
    <location>
        <begin position="367"/>
        <end position="388"/>
    </location>
</feature>
<dbReference type="InterPro" id="IPR020846">
    <property type="entry name" value="MFS_dom"/>
</dbReference>
<organism evidence="9 10">
    <name type="scientific">Paractinoplanes durhamensis</name>
    <dbReference type="NCBI Taxonomy" id="113563"/>
    <lineage>
        <taxon>Bacteria</taxon>
        <taxon>Bacillati</taxon>
        <taxon>Actinomycetota</taxon>
        <taxon>Actinomycetes</taxon>
        <taxon>Micromonosporales</taxon>
        <taxon>Micromonosporaceae</taxon>
        <taxon>Paractinoplanes</taxon>
    </lineage>
</organism>
<keyword evidence="5 7" id="KW-0472">Membrane</keyword>
<evidence type="ECO:0000256" key="6">
    <source>
        <dbReference type="SAM" id="MobiDB-lite"/>
    </source>
</evidence>
<keyword evidence="10" id="KW-1185">Reference proteome</keyword>
<evidence type="ECO:0000313" key="10">
    <source>
        <dbReference type="Proteomes" id="UP000637628"/>
    </source>
</evidence>
<comment type="caution">
    <text evidence="9">The sequence shown here is derived from an EMBL/GenBank/DDBJ whole genome shotgun (WGS) entry which is preliminary data.</text>
</comment>
<evidence type="ECO:0000256" key="7">
    <source>
        <dbReference type="SAM" id="Phobius"/>
    </source>
</evidence>
<feature type="transmembrane region" description="Helical" evidence="7">
    <location>
        <begin position="394"/>
        <end position="413"/>
    </location>
</feature>
<feature type="region of interest" description="Disordered" evidence="6">
    <location>
        <begin position="192"/>
        <end position="218"/>
    </location>
</feature>
<keyword evidence="2" id="KW-1003">Cell membrane</keyword>
<dbReference type="CDD" id="cd06173">
    <property type="entry name" value="MFS_MefA_like"/>
    <property type="match status" value="1"/>
</dbReference>
<proteinExistence type="predicted"/>
<evidence type="ECO:0000256" key="3">
    <source>
        <dbReference type="ARBA" id="ARBA00022692"/>
    </source>
</evidence>